<dbReference type="PATRIC" id="fig|37919.13.peg.47"/>
<proteinExistence type="predicted"/>
<evidence type="ECO:0000313" key="2">
    <source>
        <dbReference type="Proteomes" id="UP000186108"/>
    </source>
</evidence>
<evidence type="ECO:0000313" key="1">
    <source>
        <dbReference type="EMBL" id="ANS24807.1"/>
    </source>
</evidence>
<evidence type="ECO:0008006" key="3">
    <source>
        <dbReference type="Google" id="ProtNLM"/>
    </source>
</evidence>
<protein>
    <recommendedName>
        <fullName evidence="3">SseB protein N-terminal domain-containing protein</fullName>
    </recommendedName>
</protein>
<dbReference type="AlphaFoldDB" id="A0A1B1JWT0"/>
<name>A0A1B1JWT0_RHOOP</name>
<organism evidence="1 2">
    <name type="scientific">Rhodococcus opacus</name>
    <name type="common">Nocardia opaca</name>
    <dbReference type="NCBI Taxonomy" id="37919"/>
    <lineage>
        <taxon>Bacteria</taxon>
        <taxon>Bacillati</taxon>
        <taxon>Actinomycetota</taxon>
        <taxon>Actinomycetes</taxon>
        <taxon>Mycobacteriales</taxon>
        <taxon>Nocardiaceae</taxon>
        <taxon>Rhodococcus</taxon>
    </lineage>
</organism>
<dbReference type="EMBL" id="CP009111">
    <property type="protein sequence ID" value="ANS24807.1"/>
    <property type="molecule type" value="Genomic_DNA"/>
</dbReference>
<reference evidence="1 2" key="1">
    <citation type="submission" date="2014-07" db="EMBL/GenBank/DDBJ databases">
        <authorList>
            <person name="Zhang J.E."/>
            <person name="Yang H."/>
            <person name="Guo J."/>
            <person name="Deng Z."/>
            <person name="Luo H."/>
            <person name="Luo M."/>
            <person name="Zhao B."/>
        </authorList>
    </citation>
    <scope>NUCLEOTIDE SEQUENCE [LARGE SCALE GENOMIC DNA]</scope>
    <source>
        <strain evidence="1 2">1CP</strain>
    </source>
</reference>
<sequence>MGESVGDCSALLAEMDAFRQGFGQPALLTDALRSALLLIPLTGDDRLLTSTFGGLNWVCAFTSKQEYARYLLARDEQGGPCRFHTVFGWRLLDILVPSVPGPTGVVIDVAGATPMAFPPAVEEVA</sequence>
<dbReference type="RefSeq" id="WP_005263426.1">
    <property type="nucleotide sequence ID" value="NZ_CP009111.1"/>
</dbReference>
<accession>A0A1B1JWT0</accession>
<gene>
    <name evidence="1" type="ORF">R1CP_00235</name>
</gene>
<dbReference type="Proteomes" id="UP000186108">
    <property type="component" value="Chromosome"/>
</dbReference>